<reference evidence="1 2" key="1">
    <citation type="journal article" date="2016" name="BMC Genomics">
        <title>Comparative genomic and transcriptomic analyses of the Fuzhuan brick tea-fermentation fungus Aspergillus cristatus.</title>
        <authorList>
            <person name="Ge Y."/>
            <person name="Wang Y."/>
            <person name="Liu Y."/>
            <person name="Tan Y."/>
            <person name="Ren X."/>
            <person name="Zhang X."/>
            <person name="Hyde K.D."/>
            <person name="Liu Y."/>
            <person name="Liu Z."/>
        </authorList>
    </citation>
    <scope>NUCLEOTIDE SEQUENCE [LARGE SCALE GENOMIC DNA]</scope>
    <source>
        <strain evidence="1 2">GZAAS20.1005</strain>
    </source>
</reference>
<gene>
    <name evidence="1" type="ORF">SI65_02265</name>
</gene>
<sequence>MFGRGTDGEQQSRTPGCITFPDRQRVGVGVAGISCVSVIWEATLPTPGGDACDIPPPRGLRASMVVYRCQKAPIGRLTREKYVFFLGADFDVPSALRSVSWERVSLRPVTGKDVKIKEISADEYAELPFQEKYWYRGVNLLKDYTSCWEAFRRGEAAVVSPLLGEILGREPEDFETTAVNKPPGRGPKEISLAFACRARTEAITAQKQRWLAKELNKRSQQGKRTYIPQRNWQLDPAVAVAPKHLASQYFQLKSGYAAIGEHLHRIQAQEDATCKGCGLARETIRHLLFGYRKWRHQRNKLYRDLEMDGVMGPTAAEEHPQGRLLGEPRATMALLHFLASTRVALPRAHLQRTAERAQRDDEWGLEALEEAIRTVNNL</sequence>
<dbReference type="Proteomes" id="UP000094569">
    <property type="component" value="Unassembled WGS sequence"/>
</dbReference>
<keyword evidence="2" id="KW-1185">Reference proteome</keyword>
<accession>A0A1E3BKU1</accession>
<evidence type="ECO:0000313" key="2">
    <source>
        <dbReference type="Proteomes" id="UP000094569"/>
    </source>
</evidence>
<organism evidence="1 2">
    <name type="scientific">Aspergillus cristatus</name>
    <name type="common">Chinese Fuzhuan brick tea-fermentation fungus</name>
    <name type="synonym">Eurotium cristatum</name>
    <dbReference type="NCBI Taxonomy" id="573508"/>
    <lineage>
        <taxon>Eukaryota</taxon>
        <taxon>Fungi</taxon>
        <taxon>Dikarya</taxon>
        <taxon>Ascomycota</taxon>
        <taxon>Pezizomycotina</taxon>
        <taxon>Eurotiomycetes</taxon>
        <taxon>Eurotiomycetidae</taxon>
        <taxon>Eurotiales</taxon>
        <taxon>Aspergillaceae</taxon>
        <taxon>Aspergillus</taxon>
        <taxon>Aspergillus subgen. Aspergillus</taxon>
    </lineage>
</organism>
<proteinExistence type="predicted"/>
<name>A0A1E3BKU1_ASPCR</name>
<dbReference type="EMBL" id="JXNT01000002">
    <property type="protein sequence ID" value="ODM21421.1"/>
    <property type="molecule type" value="Genomic_DNA"/>
</dbReference>
<protein>
    <submittedName>
        <fullName evidence="1">Uncharacterized protein</fullName>
    </submittedName>
</protein>
<dbReference type="AlphaFoldDB" id="A0A1E3BKU1"/>
<dbReference type="VEuPathDB" id="FungiDB:SI65_02265"/>
<dbReference type="OrthoDB" id="4509585at2759"/>
<comment type="caution">
    <text evidence="1">The sequence shown here is derived from an EMBL/GenBank/DDBJ whole genome shotgun (WGS) entry which is preliminary data.</text>
</comment>
<evidence type="ECO:0000313" key="1">
    <source>
        <dbReference type="EMBL" id="ODM21421.1"/>
    </source>
</evidence>